<evidence type="ECO:0000313" key="2">
    <source>
        <dbReference type="Proteomes" id="UP001181347"/>
    </source>
</evidence>
<dbReference type="AlphaFoldDB" id="A0AAE4LPL7"/>
<evidence type="ECO:0000313" key="1">
    <source>
        <dbReference type="EMBL" id="MDU0261686.1"/>
    </source>
</evidence>
<proteinExistence type="predicted"/>
<name>A0AAE4LPL7_9BACT</name>
<dbReference type="Gene3D" id="2.50.20.10">
    <property type="entry name" value="Lipoprotein localisation LolA/LolB/LppX"/>
    <property type="match status" value="1"/>
</dbReference>
<dbReference type="Proteomes" id="UP001181347">
    <property type="component" value="Unassembled WGS sequence"/>
</dbReference>
<sequence length="240" mass="25261">MSAVSSVSAEAASGLRAVFPETTVSAVPAAAGDFFRSGVPAAAASPASSAAVAALEPSADGRAAEILEKLAAGFRALGAYGVTFEVSSDEYTTRGRYAVEGENYYIAVGEAEVYCDGKIRYEIDNRRREVTIDDVDTSSRNLLSNPAHAFDFIGTQYAPSLVSDAEGRAVVRLTPTSADASPAGEILVTVDTAAMRPESLRYDYDGEQVGIAVLGVAPLDTPLKAFSKGDYKGYEFIDFR</sequence>
<protein>
    <submittedName>
        <fullName evidence="1">Uncharacterized protein</fullName>
    </submittedName>
</protein>
<accession>A0AAE4LPL7</accession>
<comment type="caution">
    <text evidence="1">The sequence shown here is derived from an EMBL/GenBank/DDBJ whole genome shotgun (WGS) entry which is preliminary data.</text>
</comment>
<reference evidence="1" key="1">
    <citation type="submission" date="2023-10" db="EMBL/GenBank/DDBJ databases">
        <title>Genome Sequence of the Bacteria from From Gut Wall in Crohn's Disease.</title>
        <authorList>
            <person name="Rodriguez-Palacios A."/>
        </authorList>
    </citation>
    <scope>NUCLEOTIDE SEQUENCE</scope>
    <source>
        <strain evidence="1">CavFT-hAR58</strain>
    </source>
</reference>
<dbReference type="EMBL" id="JAWDES010000006">
    <property type="protein sequence ID" value="MDU0261686.1"/>
    <property type="molecule type" value="Genomic_DNA"/>
</dbReference>
<dbReference type="RefSeq" id="WP_009596579.1">
    <property type="nucleotide sequence ID" value="NZ_BAAFKU010000002.1"/>
</dbReference>
<gene>
    <name evidence="1" type="ORF">RVH17_16510</name>
</gene>
<organism evidence="1 2">
    <name type="scientific">Alistipes finegoldii</name>
    <dbReference type="NCBI Taxonomy" id="214856"/>
    <lineage>
        <taxon>Bacteria</taxon>
        <taxon>Pseudomonadati</taxon>
        <taxon>Bacteroidota</taxon>
        <taxon>Bacteroidia</taxon>
        <taxon>Bacteroidales</taxon>
        <taxon>Rikenellaceae</taxon>
        <taxon>Alistipes</taxon>
    </lineage>
</organism>